<feature type="region of interest" description="Disordered" evidence="1">
    <location>
        <begin position="572"/>
        <end position="629"/>
    </location>
</feature>
<dbReference type="GO" id="GO:0004672">
    <property type="term" value="F:protein kinase activity"/>
    <property type="evidence" value="ECO:0007669"/>
    <property type="project" value="InterPro"/>
</dbReference>
<dbReference type="InterPro" id="IPR008266">
    <property type="entry name" value="Tyr_kinase_AS"/>
</dbReference>
<feature type="compositionally biased region" description="Basic and acidic residues" evidence="1">
    <location>
        <begin position="572"/>
        <end position="583"/>
    </location>
</feature>
<dbReference type="Gene3D" id="1.10.510.10">
    <property type="entry name" value="Transferase(Phosphotransferase) domain 1"/>
    <property type="match status" value="1"/>
</dbReference>
<reference evidence="2 3" key="1">
    <citation type="journal article" date="2015" name="Sci. Rep.">
        <title>Chromosome-level genome map provides insights into diverse defense mechanisms in the medicinal fungus Ganoderma sinense.</title>
        <authorList>
            <person name="Zhu Y."/>
            <person name="Xu J."/>
            <person name="Sun C."/>
            <person name="Zhou S."/>
            <person name="Xu H."/>
            <person name="Nelson D.R."/>
            <person name="Qian J."/>
            <person name="Song J."/>
            <person name="Luo H."/>
            <person name="Xiang L."/>
            <person name="Li Y."/>
            <person name="Xu Z."/>
            <person name="Ji A."/>
            <person name="Wang L."/>
            <person name="Lu S."/>
            <person name="Hayward A."/>
            <person name="Sun W."/>
            <person name="Li X."/>
            <person name="Schwartz D.C."/>
            <person name="Wang Y."/>
            <person name="Chen S."/>
        </authorList>
    </citation>
    <scope>NUCLEOTIDE SEQUENCE [LARGE SCALE GENOMIC DNA]</scope>
    <source>
        <strain evidence="2 3">ZZ0214-1</strain>
    </source>
</reference>
<dbReference type="AlphaFoldDB" id="A0A2G8S4A9"/>
<evidence type="ECO:0000256" key="1">
    <source>
        <dbReference type="SAM" id="MobiDB-lite"/>
    </source>
</evidence>
<dbReference type="Proteomes" id="UP000230002">
    <property type="component" value="Unassembled WGS sequence"/>
</dbReference>
<organism evidence="2 3">
    <name type="scientific">Ganoderma sinense ZZ0214-1</name>
    <dbReference type="NCBI Taxonomy" id="1077348"/>
    <lineage>
        <taxon>Eukaryota</taxon>
        <taxon>Fungi</taxon>
        <taxon>Dikarya</taxon>
        <taxon>Basidiomycota</taxon>
        <taxon>Agaricomycotina</taxon>
        <taxon>Agaricomycetes</taxon>
        <taxon>Polyporales</taxon>
        <taxon>Polyporaceae</taxon>
        <taxon>Ganoderma</taxon>
    </lineage>
</organism>
<keyword evidence="3" id="KW-1185">Reference proteome</keyword>
<dbReference type="SUPFAM" id="SSF56112">
    <property type="entry name" value="Protein kinase-like (PK-like)"/>
    <property type="match status" value="1"/>
</dbReference>
<sequence>MTLPFYRPLSQRPTLRQCDSVIPVLSDTQAPPLLAKRRMFIEKSQALLASGEEMLSDDDASKSSRDNPHHHPNLGSWATIHEPVFAYATTALEGFLPVNPEVRALDENLEVIDGKAFDIRICAYDLCEAVQHVKHTPDSTHMEALKGLLRDLFDDPDLQVNVKQVREDGGRVSTELEIIGECHTAHGLPAPYIMGKEKLIPNRRFTAAYEGEGFGAYKRAVVGPKYAAVREMTCCPCLIIDMHGFCMHFYAAYFTDDVYRTHLCDIPLPVNPAWSDAAPGEYSNAFKFQVIRKTARELRKSYARVHTGSALPDAPHLYPQPAHFAASPLPGPLTLVDRVPVSPLALPPARFLVRPPLLFTGVLQTMDGGQKPVHVKFTTDRDYGVAAHRLLAKYELEPEPSDADEDEDTRERTPWPLAPAFLHRLLFPGTYTRMVLMETLGGDTLEHLLASNSGAAVSEADLADIRTAVAVLHRHGFVHGDIRASNVLVQRQDAEEGGRGRTGGPLQSRARAFLLDFDWAGRAGKAKYPVSLDERLEWPRPARELRGRYITKRDDLFMLGKMLALVREREERASGGADHDGLGKQKGIAADEYDDGYDDEGDEDDQETETTSAMLSAKPDDGGEDDDPWSAILTREKVVDFGRAHGAVYPVDINPGIKWPRPAEELRCQPITMAHDNFMFEELLKELEFESAGLGEDEDEDEDEMMT</sequence>
<dbReference type="EMBL" id="AYKW01000023">
    <property type="protein sequence ID" value="PIL28616.1"/>
    <property type="molecule type" value="Genomic_DNA"/>
</dbReference>
<dbReference type="InterPro" id="IPR011009">
    <property type="entry name" value="Kinase-like_dom_sf"/>
</dbReference>
<feature type="region of interest" description="Disordered" evidence="1">
    <location>
        <begin position="52"/>
        <end position="74"/>
    </location>
</feature>
<dbReference type="Pfam" id="PF06293">
    <property type="entry name" value="Kdo"/>
    <property type="match status" value="1"/>
</dbReference>
<name>A0A2G8S4A9_9APHY</name>
<gene>
    <name evidence="2" type="ORF">GSI_08658</name>
</gene>
<proteinExistence type="predicted"/>
<feature type="compositionally biased region" description="Basic and acidic residues" evidence="1">
    <location>
        <begin position="59"/>
        <end position="69"/>
    </location>
</feature>
<dbReference type="OrthoDB" id="3250989at2759"/>
<evidence type="ECO:0000313" key="2">
    <source>
        <dbReference type="EMBL" id="PIL28616.1"/>
    </source>
</evidence>
<feature type="compositionally biased region" description="Acidic residues" evidence="1">
    <location>
        <begin position="591"/>
        <end position="608"/>
    </location>
</feature>
<protein>
    <submittedName>
        <fullName evidence="2">Uncharacterized protein</fullName>
    </submittedName>
</protein>
<dbReference type="PROSITE" id="PS00109">
    <property type="entry name" value="PROTEIN_KINASE_TYR"/>
    <property type="match status" value="1"/>
</dbReference>
<evidence type="ECO:0000313" key="3">
    <source>
        <dbReference type="Proteomes" id="UP000230002"/>
    </source>
</evidence>
<accession>A0A2G8S4A9</accession>
<comment type="caution">
    <text evidence="2">The sequence shown here is derived from an EMBL/GenBank/DDBJ whole genome shotgun (WGS) entry which is preliminary data.</text>
</comment>
<dbReference type="STRING" id="1077348.A0A2G8S4A9"/>